<dbReference type="InterPro" id="IPR036388">
    <property type="entry name" value="WH-like_DNA-bd_sf"/>
</dbReference>
<dbReference type="FunFam" id="1.10.10.10:FF:000018">
    <property type="entry name" value="DNA-binding response regulator ResD"/>
    <property type="match status" value="1"/>
</dbReference>
<comment type="caution">
    <text evidence="10">The sequence shown here is derived from an EMBL/GenBank/DDBJ whole genome shotgun (WGS) entry which is preliminary data.</text>
</comment>
<keyword evidence="5" id="KW-0804">Transcription</keyword>
<dbReference type="PROSITE" id="PS51755">
    <property type="entry name" value="OMPR_PHOB"/>
    <property type="match status" value="1"/>
</dbReference>
<name>A0A543B351_9ACTN</name>
<keyword evidence="4 7" id="KW-0238">DNA-binding</keyword>
<dbReference type="GO" id="GO:0000976">
    <property type="term" value="F:transcription cis-regulatory region binding"/>
    <property type="evidence" value="ECO:0007669"/>
    <property type="project" value="TreeGrafter"/>
</dbReference>
<evidence type="ECO:0000256" key="4">
    <source>
        <dbReference type="ARBA" id="ARBA00023125"/>
    </source>
</evidence>
<dbReference type="EMBL" id="VFOW01000001">
    <property type="protein sequence ID" value="TQL79269.1"/>
    <property type="molecule type" value="Genomic_DNA"/>
</dbReference>
<keyword evidence="3" id="KW-0805">Transcription regulation</keyword>
<dbReference type="SUPFAM" id="SSF52172">
    <property type="entry name" value="CheY-like"/>
    <property type="match status" value="1"/>
</dbReference>
<keyword evidence="11" id="KW-1185">Reference proteome</keyword>
<accession>A0A543B351</accession>
<dbReference type="GO" id="GO:0000156">
    <property type="term" value="F:phosphorelay response regulator activity"/>
    <property type="evidence" value="ECO:0007669"/>
    <property type="project" value="TreeGrafter"/>
</dbReference>
<dbReference type="GO" id="GO:0006355">
    <property type="term" value="P:regulation of DNA-templated transcription"/>
    <property type="evidence" value="ECO:0007669"/>
    <property type="project" value="InterPro"/>
</dbReference>
<keyword evidence="2" id="KW-0902">Two-component regulatory system</keyword>
<protein>
    <submittedName>
        <fullName evidence="10">DNA-binding response OmpR family regulator</fullName>
    </submittedName>
</protein>
<evidence type="ECO:0000256" key="2">
    <source>
        <dbReference type="ARBA" id="ARBA00023012"/>
    </source>
</evidence>
<evidence type="ECO:0000313" key="10">
    <source>
        <dbReference type="EMBL" id="TQL79269.1"/>
    </source>
</evidence>
<dbReference type="Gene3D" id="1.10.10.10">
    <property type="entry name" value="Winged helix-like DNA-binding domain superfamily/Winged helix DNA-binding domain"/>
    <property type="match status" value="1"/>
</dbReference>
<feature type="DNA-binding region" description="OmpR/PhoB-type" evidence="7">
    <location>
        <begin position="126"/>
        <end position="225"/>
    </location>
</feature>
<dbReference type="InterPro" id="IPR001867">
    <property type="entry name" value="OmpR/PhoB-type_DNA-bd"/>
</dbReference>
<dbReference type="Proteomes" id="UP000317043">
    <property type="component" value="Unassembled WGS sequence"/>
</dbReference>
<evidence type="ECO:0000256" key="7">
    <source>
        <dbReference type="PROSITE-ProRule" id="PRU01091"/>
    </source>
</evidence>
<dbReference type="AlphaFoldDB" id="A0A543B351"/>
<dbReference type="Gene3D" id="3.40.50.2300">
    <property type="match status" value="1"/>
</dbReference>
<evidence type="ECO:0000256" key="3">
    <source>
        <dbReference type="ARBA" id="ARBA00023015"/>
    </source>
</evidence>
<dbReference type="PROSITE" id="PS50110">
    <property type="entry name" value="RESPONSE_REGULATORY"/>
    <property type="match status" value="1"/>
</dbReference>
<gene>
    <name evidence="10" type="ORF">FB566_4870</name>
</gene>
<dbReference type="Gene3D" id="6.10.250.690">
    <property type="match status" value="1"/>
</dbReference>
<dbReference type="GO" id="GO:0005829">
    <property type="term" value="C:cytosol"/>
    <property type="evidence" value="ECO:0007669"/>
    <property type="project" value="TreeGrafter"/>
</dbReference>
<evidence type="ECO:0000256" key="5">
    <source>
        <dbReference type="ARBA" id="ARBA00023163"/>
    </source>
</evidence>
<dbReference type="SMART" id="SM00862">
    <property type="entry name" value="Trans_reg_C"/>
    <property type="match status" value="1"/>
</dbReference>
<evidence type="ECO:0000259" key="9">
    <source>
        <dbReference type="PROSITE" id="PS51755"/>
    </source>
</evidence>
<reference evidence="10 11" key="1">
    <citation type="submission" date="2019-06" db="EMBL/GenBank/DDBJ databases">
        <title>Sequencing the genomes of 1000 actinobacteria strains.</title>
        <authorList>
            <person name="Klenk H.-P."/>
        </authorList>
    </citation>
    <scope>NUCLEOTIDE SEQUENCE [LARGE SCALE GENOMIC DNA]</scope>
    <source>
        <strain evidence="10 11">DSM 45928</strain>
    </source>
</reference>
<organism evidence="10 11">
    <name type="scientific">Stackebrandtia endophytica</name>
    <dbReference type="NCBI Taxonomy" id="1496996"/>
    <lineage>
        <taxon>Bacteria</taxon>
        <taxon>Bacillati</taxon>
        <taxon>Actinomycetota</taxon>
        <taxon>Actinomycetes</taxon>
        <taxon>Glycomycetales</taxon>
        <taxon>Glycomycetaceae</taxon>
        <taxon>Stackebrandtia</taxon>
    </lineage>
</organism>
<feature type="domain" description="OmpR/PhoB-type" evidence="9">
    <location>
        <begin position="126"/>
        <end position="225"/>
    </location>
</feature>
<dbReference type="InterPro" id="IPR001789">
    <property type="entry name" value="Sig_transdc_resp-reg_receiver"/>
</dbReference>
<feature type="modified residue" description="4-aspartylphosphate" evidence="6">
    <location>
        <position position="52"/>
    </location>
</feature>
<dbReference type="CDD" id="cd00383">
    <property type="entry name" value="trans_reg_C"/>
    <property type="match status" value="1"/>
</dbReference>
<dbReference type="PANTHER" id="PTHR48111:SF4">
    <property type="entry name" value="DNA-BINDING DUAL TRANSCRIPTIONAL REGULATOR OMPR"/>
    <property type="match status" value="1"/>
</dbReference>
<evidence type="ECO:0000313" key="11">
    <source>
        <dbReference type="Proteomes" id="UP000317043"/>
    </source>
</evidence>
<dbReference type="InterPro" id="IPR011006">
    <property type="entry name" value="CheY-like_superfamily"/>
</dbReference>
<dbReference type="SMART" id="SM00448">
    <property type="entry name" value="REC"/>
    <property type="match status" value="1"/>
</dbReference>
<feature type="domain" description="Response regulatory" evidence="8">
    <location>
        <begin position="3"/>
        <end position="116"/>
    </location>
</feature>
<evidence type="ECO:0000259" key="8">
    <source>
        <dbReference type="PROSITE" id="PS50110"/>
    </source>
</evidence>
<proteinExistence type="predicted"/>
<sequence length="236" mass="25573">MARVLLIEDDANVRAALTRALTKAGHRVQAESAALTGLRQVTAAAPDVVILDLGLPDVDGVDALRMLRGISNVPVIIASARRTESDIIQLLNAGADDYVTKPFSAAHLQARISAVLRRREAPGPVDSVIVVGPLSIDQSRHLAMLDDAQLELTRREFSLLAYLARHAGRVVSKQELVEQVWQQPYIGAEATVDVHVSWLRRKLGETAAQPRLLRTVRGVGIMLSDEHPGGDDPADQ</sequence>
<dbReference type="RefSeq" id="WP_142044445.1">
    <property type="nucleotide sequence ID" value="NZ_JBHTGS010000002.1"/>
</dbReference>
<dbReference type="InParanoid" id="A0A543B351"/>
<dbReference type="OrthoDB" id="4174259at2"/>
<dbReference type="InterPro" id="IPR039420">
    <property type="entry name" value="WalR-like"/>
</dbReference>
<dbReference type="Pfam" id="PF00486">
    <property type="entry name" value="Trans_reg_C"/>
    <property type="match status" value="1"/>
</dbReference>
<dbReference type="Pfam" id="PF00072">
    <property type="entry name" value="Response_reg"/>
    <property type="match status" value="1"/>
</dbReference>
<evidence type="ECO:0000256" key="1">
    <source>
        <dbReference type="ARBA" id="ARBA00022553"/>
    </source>
</evidence>
<evidence type="ECO:0000256" key="6">
    <source>
        <dbReference type="PROSITE-ProRule" id="PRU00169"/>
    </source>
</evidence>
<keyword evidence="1 6" id="KW-0597">Phosphoprotein</keyword>
<dbReference type="GO" id="GO:0032993">
    <property type="term" value="C:protein-DNA complex"/>
    <property type="evidence" value="ECO:0007669"/>
    <property type="project" value="TreeGrafter"/>
</dbReference>
<dbReference type="PANTHER" id="PTHR48111">
    <property type="entry name" value="REGULATOR OF RPOS"/>
    <property type="match status" value="1"/>
</dbReference>